<proteinExistence type="predicted"/>
<dbReference type="PANTHER" id="PTHR33164">
    <property type="entry name" value="TRANSCRIPTIONAL REGULATOR, MARR FAMILY"/>
    <property type="match status" value="1"/>
</dbReference>
<dbReference type="PRINTS" id="PR00598">
    <property type="entry name" value="HTHMARR"/>
</dbReference>
<keyword evidence="3" id="KW-1185">Reference proteome</keyword>
<dbReference type="RefSeq" id="WP_267990856.1">
    <property type="nucleotide sequence ID" value="NZ_JAPJZI010000001.1"/>
</dbReference>
<organism evidence="2 3">
    <name type="scientific">Hoeflea prorocentri</name>
    <dbReference type="NCBI Taxonomy" id="1922333"/>
    <lineage>
        <taxon>Bacteria</taxon>
        <taxon>Pseudomonadati</taxon>
        <taxon>Pseudomonadota</taxon>
        <taxon>Alphaproteobacteria</taxon>
        <taxon>Hyphomicrobiales</taxon>
        <taxon>Rhizobiaceae</taxon>
        <taxon>Hoeflea</taxon>
    </lineage>
</organism>
<dbReference type="Proteomes" id="UP001151234">
    <property type="component" value="Unassembled WGS sequence"/>
</dbReference>
<dbReference type="InterPro" id="IPR039422">
    <property type="entry name" value="MarR/SlyA-like"/>
</dbReference>
<sequence>MERDRDTTVKGKLCSSSWALPIALLRAREVVLTRIRPMLADAGVTEQQWRVLRVLAEEGPLDPTDIAEKSSLLLPSLTRILKYLEEQALVKRAAHETDGRRCVIYITEEGRQLIEDNIQINNSIYVDLENAFGKKKLSELLDLLNDLARLKS</sequence>
<dbReference type="InterPro" id="IPR036390">
    <property type="entry name" value="WH_DNA-bd_sf"/>
</dbReference>
<evidence type="ECO:0000259" key="1">
    <source>
        <dbReference type="PROSITE" id="PS50995"/>
    </source>
</evidence>
<dbReference type="GO" id="GO:0003700">
    <property type="term" value="F:DNA-binding transcription factor activity"/>
    <property type="evidence" value="ECO:0007669"/>
    <property type="project" value="InterPro"/>
</dbReference>
<dbReference type="AlphaFoldDB" id="A0A9X3ULY2"/>
<dbReference type="EMBL" id="JAPJZI010000001">
    <property type="protein sequence ID" value="MDA5399419.1"/>
    <property type="molecule type" value="Genomic_DNA"/>
</dbReference>
<evidence type="ECO:0000313" key="2">
    <source>
        <dbReference type="EMBL" id="MDA5399419.1"/>
    </source>
</evidence>
<dbReference type="SUPFAM" id="SSF46785">
    <property type="entry name" value="Winged helix' DNA-binding domain"/>
    <property type="match status" value="1"/>
</dbReference>
<dbReference type="GO" id="GO:0006950">
    <property type="term" value="P:response to stress"/>
    <property type="evidence" value="ECO:0007669"/>
    <property type="project" value="TreeGrafter"/>
</dbReference>
<dbReference type="NCBIfam" id="TIGR02337">
    <property type="entry name" value="HpaR"/>
    <property type="match status" value="1"/>
</dbReference>
<dbReference type="InterPro" id="IPR000835">
    <property type="entry name" value="HTH_MarR-typ"/>
</dbReference>
<reference evidence="2" key="1">
    <citation type="submission" date="2022-11" db="EMBL/GenBank/DDBJ databases">
        <title>Draft genome sequence of Hoeflea poritis E7-10 and Hoeflea prorocentri PM5-8, separated from scleractinian coral Porites lutea and marine dinoflagellate.</title>
        <authorList>
            <person name="Zhang G."/>
            <person name="Wei Q."/>
            <person name="Cai L."/>
        </authorList>
    </citation>
    <scope>NUCLEOTIDE SEQUENCE</scope>
    <source>
        <strain evidence="2">PM5-8</strain>
    </source>
</reference>
<dbReference type="GO" id="GO:0003677">
    <property type="term" value="F:DNA binding"/>
    <property type="evidence" value="ECO:0007669"/>
    <property type="project" value="InterPro"/>
</dbReference>
<comment type="caution">
    <text evidence="2">The sequence shown here is derived from an EMBL/GenBank/DDBJ whole genome shotgun (WGS) entry which is preliminary data.</text>
</comment>
<dbReference type="SMART" id="SM00347">
    <property type="entry name" value="HTH_MARR"/>
    <property type="match status" value="1"/>
</dbReference>
<name>A0A9X3ULY2_9HYPH</name>
<protein>
    <submittedName>
        <fullName evidence="2">Homoprotocatechuate degradation operon regulator HpaR</fullName>
    </submittedName>
</protein>
<dbReference type="InterPro" id="IPR012712">
    <property type="entry name" value="HpaR/FarR"/>
</dbReference>
<dbReference type="Pfam" id="PF12802">
    <property type="entry name" value="MarR_2"/>
    <property type="match status" value="1"/>
</dbReference>
<dbReference type="Gene3D" id="1.10.10.10">
    <property type="entry name" value="Winged helix-like DNA-binding domain superfamily/Winged helix DNA-binding domain"/>
    <property type="match status" value="1"/>
</dbReference>
<accession>A0A9X3ULY2</accession>
<dbReference type="GO" id="GO:0045892">
    <property type="term" value="P:negative regulation of DNA-templated transcription"/>
    <property type="evidence" value="ECO:0007669"/>
    <property type="project" value="InterPro"/>
</dbReference>
<evidence type="ECO:0000313" key="3">
    <source>
        <dbReference type="Proteomes" id="UP001151234"/>
    </source>
</evidence>
<feature type="domain" description="HTH marR-type" evidence="1">
    <location>
        <begin position="17"/>
        <end position="149"/>
    </location>
</feature>
<dbReference type="InterPro" id="IPR036388">
    <property type="entry name" value="WH-like_DNA-bd_sf"/>
</dbReference>
<gene>
    <name evidence="2" type="primary">hpaR</name>
    <name evidence="2" type="ORF">OQ273_12625</name>
</gene>
<dbReference type="PROSITE" id="PS50995">
    <property type="entry name" value="HTH_MARR_2"/>
    <property type="match status" value="1"/>
</dbReference>
<dbReference type="PANTHER" id="PTHR33164:SF13">
    <property type="entry name" value="4-HYDROXYPHENYLACETATE CATABOLISM PROTEIN"/>
    <property type="match status" value="1"/>
</dbReference>